<dbReference type="InterPro" id="IPR016181">
    <property type="entry name" value="Acyl_CoA_acyltransferase"/>
</dbReference>
<name>A0ABV1GE02_9FIRM</name>
<proteinExistence type="predicted"/>
<dbReference type="InterPro" id="IPR000182">
    <property type="entry name" value="GNAT_dom"/>
</dbReference>
<accession>A0ABV1GE02</accession>
<comment type="caution">
    <text evidence="2">The sequence shown here is derived from an EMBL/GenBank/DDBJ whole genome shotgun (WGS) entry which is preliminary data.</text>
</comment>
<dbReference type="PROSITE" id="PS51186">
    <property type="entry name" value="GNAT"/>
    <property type="match status" value="1"/>
</dbReference>
<evidence type="ECO:0000313" key="3">
    <source>
        <dbReference type="Proteomes" id="UP001477672"/>
    </source>
</evidence>
<keyword evidence="3" id="KW-1185">Reference proteome</keyword>
<dbReference type="Proteomes" id="UP001477672">
    <property type="component" value="Unassembled WGS sequence"/>
</dbReference>
<feature type="domain" description="N-acetyltransferase" evidence="1">
    <location>
        <begin position="26"/>
        <end position="164"/>
    </location>
</feature>
<evidence type="ECO:0000313" key="2">
    <source>
        <dbReference type="EMBL" id="MEQ2520075.1"/>
    </source>
</evidence>
<organism evidence="2 3">
    <name type="scientific">Ruthenibacterium intestinale</name>
    <dbReference type="NCBI Taxonomy" id="3133163"/>
    <lineage>
        <taxon>Bacteria</taxon>
        <taxon>Bacillati</taxon>
        <taxon>Bacillota</taxon>
        <taxon>Clostridia</taxon>
        <taxon>Eubacteriales</taxon>
        <taxon>Oscillospiraceae</taxon>
        <taxon>Ruthenibacterium</taxon>
    </lineage>
</organism>
<dbReference type="EMBL" id="JBBMFA010000081">
    <property type="protein sequence ID" value="MEQ2520075.1"/>
    <property type="molecule type" value="Genomic_DNA"/>
</dbReference>
<evidence type="ECO:0000259" key="1">
    <source>
        <dbReference type="PROSITE" id="PS51186"/>
    </source>
</evidence>
<dbReference type="CDD" id="cd04301">
    <property type="entry name" value="NAT_SF"/>
    <property type="match status" value="1"/>
</dbReference>
<dbReference type="Pfam" id="PF00583">
    <property type="entry name" value="Acetyltransf_1"/>
    <property type="match status" value="1"/>
</dbReference>
<protein>
    <submittedName>
        <fullName evidence="2">GNAT family N-acetyltransferase</fullName>
    </submittedName>
</protein>
<dbReference type="SUPFAM" id="SSF55729">
    <property type="entry name" value="Acyl-CoA N-acyltransferases (Nat)"/>
    <property type="match status" value="1"/>
</dbReference>
<dbReference type="Gene3D" id="3.40.630.30">
    <property type="match status" value="1"/>
</dbReference>
<reference evidence="2 3" key="1">
    <citation type="submission" date="2024-03" db="EMBL/GenBank/DDBJ databases">
        <title>Human intestinal bacterial collection.</title>
        <authorList>
            <person name="Pauvert C."/>
            <person name="Hitch T.C.A."/>
            <person name="Clavel T."/>
        </authorList>
    </citation>
    <scope>NUCLEOTIDE SEQUENCE [LARGE SCALE GENOMIC DNA]</scope>
    <source>
        <strain evidence="2 3">CLA-JM-H11</strain>
    </source>
</reference>
<sequence>MQNMLVDLLALPDSRPVYEELKSKGIVIRRALAPDKKLVCDFVRRTFSECAVGEAEASFARKPVSLFIATEQERLVGFACYEATAPDFFGPTAVEKDHRGMGIGKALLLRSMEAMRDELGYVYAIIGGVGPIPFYEKSVGARVIPNSDPSIYRDFMTPKQKEKP</sequence>
<gene>
    <name evidence="2" type="ORF">WMO24_06495</name>
</gene>